<reference evidence="2 3" key="1">
    <citation type="submission" date="2016-08" db="EMBL/GenBank/DDBJ databases">
        <authorList>
            <person name="Seilhamer J.J."/>
        </authorList>
    </citation>
    <scope>NUCLEOTIDE SEQUENCE [LARGE SCALE GENOMIC DNA]</scope>
    <source>
        <strain evidence="2 3">BRTC-1</strain>
    </source>
</reference>
<dbReference type="OrthoDB" id="8639774at2"/>
<keyword evidence="3" id="KW-1185">Reference proteome</keyword>
<name>A0A1B2M0W3_9GAMM</name>
<dbReference type="Pfam" id="PF13557">
    <property type="entry name" value="Phenol_MetA_deg"/>
    <property type="match status" value="1"/>
</dbReference>
<gene>
    <name evidence="2" type="ORF">BFG52_11025</name>
</gene>
<accession>A0A1B2M0W3</accession>
<sequence>MNKKSFYTVMFASMLFASNSLWATESGSDSFALGAEGLMAGALPPAGVYLLSYYQNYQADHYDQGPEQFKLDVNAVIPRLIWVTEQKVLGGQLGFYAAQPMVHLRLAVNGTTDHDTALGDVVLGTMLGWHQGHHHWIGALETVLATGEYQAPAPQQVVANIAKNYNTLRPILAYSYLHPNGLDLSTKLSYSFNSENDKTDYKSGEYFAGDYSLGFRVHEHVKIAVEGYAFKQTRSDKVQGESIGHRGQVFAIGPAIQYQDKNWALEAKYLTETAVENRPKGHSSLLKLTWAF</sequence>
<evidence type="ECO:0000256" key="1">
    <source>
        <dbReference type="SAM" id="SignalP"/>
    </source>
</evidence>
<dbReference type="Proteomes" id="UP000093391">
    <property type="component" value="Chromosome"/>
</dbReference>
<feature type="signal peptide" evidence="1">
    <location>
        <begin position="1"/>
        <end position="23"/>
    </location>
</feature>
<protein>
    <submittedName>
        <fullName evidence="2">Phenol degradation protein meta</fullName>
    </submittedName>
</protein>
<keyword evidence="1" id="KW-0732">Signal</keyword>
<dbReference type="STRING" id="1789224.BFG52_11025"/>
<dbReference type="KEGG" id="ala:BFG52_11025"/>
<organism evidence="2 3">
    <name type="scientific">Acinetobacter larvae</name>
    <dbReference type="NCBI Taxonomy" id="1789224"/>
    <lineage>
        <taxon>Bacteria</taxon>
        <taxon>Pseudomonadati</taxon>
        <taxon>Pseudomonadota</taxon>
        <taxon>Gammaproteobacteria</taxon>
        <taxon>Moraxellales</taxon>
        <taxon>Moraxellaceae</taxon>
        <taxon>Acinetobacter</taxon>
    </lineage>
</organism>
<feature type="chain" id="PRO_5008539938" evidence="1">
    <location>
        <begin position="24"/>
        <end position="292"/>
    </location>
</feature>
<proteinExistence type="predicted"/>
<evidence type="ECO:0000313" key="2">
    <source>
        <dbReference type="EMBL" id="AOA58830.1"/>
    </source>
</evidence>
<evidence type="ECO:0000313" key="3">
    <source>
        <dbReference type="Proteomes" id="UP000093391"/>
    </source>
</evidence>
<dbReference type="EMBL" id="CP016895">
    <property type="protein sequence ID" value="AOA58830.1"/>
    <property type="molecule type" value="Genomic_DNA"/>
</dbReference>
<dbReference type="InterPro" id="IPR025737">
    <property type="entry name" value="FApF"/>
</dbReference>
<dbReference type="AlphaFoldDB" id="A0A1B2M0W3"/>